<comment type="caution">
    <text evidence="1">The sequence shown here is derived from an EMBL/GenBank/DDBJ whole genome shotgun (WGS) entry which is preliminary data.</text>
</comment>
<evidence type="ECO:0000313" key="1">
    <source>
        <dbReference type="EMBL" id="MFD1371701.1"/>
    </source>
</evidence>
<sequence>MTVAETELEQMLRDARRLNAGPAKWTALDSVFRHADAAGLTEFGYRARMGSLDELWQGGELTRSFLAFTHCLSVFDNHPDLVRPGDEHHLLWEFKAVAAGLPSFPEVPLDRARRLLDEMERRYLAGGHSLHAVYQRRAVVAHHLGELDEAAEWFDRMATAKRDGLSDCAGCVPNRVIIFLADRDDHEEAVRLGAPLSDKQTCGAQPHLIQGNLLLPYLRTGRFAEAVAAHRSAYPKLREHRIRLAHVGLHLQFCGLTGNTDRGLTLLDHHLPWLDRPSSPADAMSFAIGAVIVLRRLIEAGRDAHQVRRRTDNGDRQWASTVRELHDEMLALARRHAAAFDKRNGNTYQSSTLEARIDADPVTGSLPLTVFTGRPIAEHPGRAEVDALIRAIADRTAARDHAGAARLRLEVARRLHAGRQWDDATESAEEAVRSLDRVGLTAEAMAARWLLVELHQRGHRHREEVRALLEELLAAPHRPEPVPSRAVLLERLADDPGPGRDRVGLLLEAADLHREAGDTAAETRLVLNALSWVTEVPADAAALVSRVDALVGEEVPPSVRAELCRLEGGLGLREQALERARRDPGDDGALRTREAFLLLELGRAAEAEVMARPWADDDDGEWFWEACVIVVRSLQARGREADALAFLAGHDLDLSDMEDVYLD</sequence>
<evidence type="ECO:0008006" key="3">
    <source>
        <dbReference type="Google" id="ProtNLM"/>
    </source>
</evidence>
<keyword evidence="2" id="KW-1185">Reference proteome</keyword>
<gene>
    <name evidence="1" type="ORF">ACFQ5G_40750</name>
</gene>
<dbReference type="RefSeq" id="WP_317791163.1">
    <property type="nucleotide sequence ID" value="NZ_AP028461.1"/>
</dbReference>
<evidence type="ECO:0000313" key="2">
    <source>
        <dbReference type="Proteomes" id="UP001597183"/>
    </source>
</evidence>
<name>A0ABW4AM44_9ACTN</name>
<organism evidence="1 2">
    <name type="scientific">Actinoplanes sichuanensis</name>
    <dbReference type="NCBI Taxonomy" id="512349"/>
    <lineage>
        <taxon>Bacteria</taxon>
        <taxon>Bacillati</taxon>
        <taxon>Actinomycetota</taxon>
        <taxon>Actinomycetes</taxon>
        <taxon>Micromonosporales</taxon>
        <taxon>Micromonosporaceae</taxon>
        <taxon>Actinoplanes</taxon>
    </lineage>
</organism>
<proteinExistence type="predicted"/>
<dbReference type="EMBL" id="JBHTMK010000052">
    <property type="protein sequence ID" value="MFD1371701.1"/>
    <property type="molecule type" value="Genomic_DNA"/>
</dbReference>
<accession>A0ABW4AM44</accession>
<protein>
    <recommendedName>
        <fullName evidence="3">Tetratricopeptide repeat protein</fullName>
    </recommendedName>
</protein>
<dbReference type="Proteomes" id="UP001597183">
    <property type="component" value="Unassembled WGS sequence"/>
</dbReference>
<reference evidence="2" key="1">
    <citation type="journal article" date="2019" name="Int. J. Syst. Evol. Microbiol.">
        <title>The Global Catalogue of Microorganisms (GCM) 10K type strain sequencing project: providing services to taxonomists for standard genome sequencing and annotation.</title>
        <authorList>
            <consortium name="The Broad Institute Genomics Platform"/>
            <consortium name="The Broad Institute Genome Sequencing Center for Infectious Disease"/>
            <person name="Wu L."/>
            <person name="Ma J."/>
        </authorList>
    </citation>
    <scope>NUCLEOTIDE SEQUENCE [LARGE SCALE GENOMIC DNA]</scope>
    <source>
        <strain evidence="2">CCM 7526</strain>
    </source>
</reference>